<evidence type="ECO:0000256" key="2">
    <source>
        <dbReference type="ARBA" id="ARBA00022723"/>
    </source>
</evidence>
<dbReference type="CDD" id="cd12148">
    <property type="entry name" value="fungal_TF_MHR"/>
    <property type="match status" value="1"/>
</dbReference>
<evidence type="ECO:0000256" key="4">
    <source>
        <dbReference type="ARBA" id="ARBA00023163"/>
    </source>
</evidence>
<evidence type="ECO:0000259" key="7">
    <source>
        <dbReference type="SMART" id="SM00906"/>
    </source>
</evidence>
<dbReference type="GO" id="GO:0000981">
    <property type="term" value="F:DNA-binding transcription factor activity, RNA polymerase II-specific"/>
    <property type="evidence" value="ECO:0007669"/>
    <property type="project" value="InterPro"/>
</dbReference>
<dbReference type="Proteomes" id="UP001213681">
    <property type="component" value="Unassembled WGS sequence"/>
</dbReference>
<evidence type="ECO:0000313" key="9">
    <source>
        <dbReference type="Proteomes" id="UP001213681"/>
    </source>
</evidence>
<protein>
    <recommendedName>
        <fullName evidence="7">Xylanolytic transcriptional activator regulatory domain-containing protein</fullName>
    </recommendedName>
</protein>
<feature type="region of interest" description="Disordered" evidence="6">
    <location>
        <begin position="684"/>
        <end position="729"/>
    </location>
</feature>
<keyword evidence="2" id="KW-0479">Metal-binding</keyword>
<organism evidence="8 9">
    <name type="scientific">Penicillium daleae</name>
    <dbReference type="NCBI Taxonomy" id="63821"/>
    <lineage>
        <taxon>Eukaryota</taxon>
        <taxon>Fungi</taxon>
        <taxon>Dikarya</taxon>
        <taxon>Ascomycota</taxon>
        <taxon>Pezizomycotina</taxon>
        <taxon>Eurotiomycetes</taxon>
        <taxon>Eurotiomycetidae</taxon>
        <taxon>Eurotiales</taxon>
        <taxon>Aspergillaceae</taxon>
        <taxon>Penicillium</taxon>
    </lineage>
</organism>
<feature type="compositionally biased region" description="Low complexity" evidence="6">
    <location>
        <begin position="92"/>
        <end position="105"/>
    </location>
</feature>
<evidence type="ECO:0000256" key="3">
    <source>
        <dbReference type="ARBA" id="ARBA00023015"/>
    </source>
</evidence>
<dbReference type="GO" id="GO:0003677">
    <property type="term" value="F:DNA binding"/>
    <property type="evidence" value="ECO:0007669"/>
    <property type="project" value="InterPro"/>
</dbReference>
<evidence type="ECO:0000313" key="8">
    <source>
        <dbReference type="EMBL" id="KAJ5460079.1"/>
    </source>
</evidence>
<dbReference type="Pfam" id="PF04082">
    <property type="entry name" value="Fungal_trans"/>
    <property type="match status" value="1"/>
</dbReference>
<dbReference type="InterPro" id="IPR007219">
    <property type="entry name" value="XnlR_reg_dom"/>
</dbReference>
<proteinExistence type="predicted"/>
<feature type="domain" description="Xylanolytic transcriptional activator regulatory" evidence="7">
    <location>
        <begin position="241"/>
        <end position="330"/>
    </location>
</feature>
<keyword evidence="5" id="KW-0539">Nucleus</keyword>
<sequence>MSETCPACECIYVTKQKPGIKTGAIDSLSQRLSVLERILLDESGRCRQSLAFLDTDPDHLPPLQVQTPNLDSIQDVHQQHRVSEDAVTVSDSTGSPPQVSNSSSTSRKRRRTNDTHADHWDEEDGPPLPSPPHLLDAIIDVHFRTVHHWVPILHETRFRARLRDANERRQLAVLLHSLVAVAIKYIELDKAGLDREGAERQIRESRKIVMLQAMQSLSIENMQAMVFLAFDFMGCGHPSKAWPIIGSLTRTVEYLQLTVEPPDLLSRKQPLLRPLTLLSWPRDSTEEEGRRRLFWSVFLLDRVCSVTSGWRTSLTLDRIQRRLPCSGAPWAREEAVSTPFFGIWNKSMAEIGKSIPDVPTLYESSSKVHEYSPGSGPGGEGSDQLDTTNLGAFAYCIEATENLNQVTSFFLQHSIDFGNRAQVKNWLTRFKELDLRLVHWKTFLPHQWNDSDVSRDVSVVKMDPNLTLAHLTHNAAMILLHQHIAYPPATWCDVVKLPSACSAETCQLAAVEIASISSKYLCYMGGIVNSQFAFCAFVAARALLVQWLSVSRGTGVSLAPEFFILVDSLKDMSRRWRGAYGRDGAEVKGLDDDYNMERPGGPDLMTKYARQLLLMHSQYTTGLDVGVSVGNLLLDASLDGLLNRQQQLPRTGGAYPPRETVFPRTPGMGPGGPIPARFTPLIHSNGSLPRPSARPHPPIVYDPRGTPVRPDVASPRRQQPQQHDATQPQMHCASNMARAGASNMMGASPSSLAAAAGLLSWGIENSGNVAGGGEDEDELTAMSHMLLGQQFLEMDRVITLNGTDFFGTGLCLDE</sequence>
<dbReference type="SMART" id="SM00906">
    <property type="entry name" value="Fungal_trans"/>
    <property type="match status" value="1"/>
</dbReference>
<dbReference type="GO" id="GO:0006351">
    <property type="term" value="P:DNA-templated transcription"/>
    <property type="evidence" value="ECO:0007669"/>
    <property type="project" value="InterPro"/>
</dbReference>
<accession>A0AAD6CBC2</accession>
<gene>
    <name evidence="8" type="ORF">N7458_001631</name>
</gene>
<dbReference type="GO" id="GO:0005634">
    <property type="term" value="C:nucleus"/>
    <property type="evidence" value="ECO:0007669"/>
    <property type="project" value="UniProtKB-SubCell"/>
</dbReference>
<reference evidence="8" key="2">
    <citation type="journal article" date="2023" name="IMA Fungus">
        <title>Comparative genomic study of the Penicillium genus elucidates a diverse pangenome and 15 lateral gene transfer events.</title>
        <authorList>
            <person name="Petersen C."/>
            <person name="Sorensen T."/>
            <person name="Nielsen M.R."/>
            <person name="Sondergaard T.E."/>
            <person name="Sorensen J.L."/>
            <person name="Fitzpatrick D.A."/>
            <person name="Frisvad J.C."/>
            <person name="Nielsen K.L."/>
        </authorList>
    </citation>
    <scope>NUCLEOTIDE SEQUENCE</scope>
    <source>
        <strain evidence="8">IBT 16125</strain>
    </source>
</reference>
<keyword evidence="3" id="KW-0805">Transcription regulation</keyword>
<keyword evidence="9" id="KW-1185">Reference proteome</keyword>
<feature type="compositionally biased region" description="Low complexity" evidence="6">
    <location>
        <begin position="718"/>
        <end position="729"/>
    </location>
</feature>
<comment type="subcellular location">
    <subcellularLocation>
        <location evidence="1">Nucleus</location>
    </subcellularLocation>
</comment>
<name>A0AAD6CBC2_9EURO</name>
<evidence type="ECO:0000256" key="6">
    <source>
        <dbReference type="SAM" id="MobiDB-lite"/>
    </source>
</evidence>
<evidence type="ECO:0000256" key="1">
    <source>
        <dbReference type="ARBA" id="ARBA00004123"/>
    </source>
</evidence>
<dbReference type="EMBL" id="JAPVEA010000002">
    <property type="protein sequence ID" value="KAJ5460079.1"/>
    <property type="molecule type" value="Genomic_DNA"/>
</dbReference>
<reference evidence="8" key="1">
    <citation type="submission" date="2022-12" db="EMBL/GenBank/DDBJ databases">
        <authorList>
            <person name="Petersen C."/>
        </authorList>
    </citation>
    <scope>NUCLEOTIDE SEQUENCE</scope>
    <source>
        <strain evidence="8">IBT 16125</strain>
    </source>
</reference>
<feature type="region of interest" description="Disordered" evidence="6">
    <location>
        <begin position="74"/>
        <end position="131"/>
    </location>
</feature>
<comment type="caution">
    <text evidence="8">The sequence shown here is derived from an EMBL/GenBank/DDBJ whole genome shotgun (WGS) entry which is preliminary data.</text>
</comment>
<dbReference type="InterPro" id="IPR050815">
    <property type="entry name" value="TF_fung"/>
</dbReference>
<dbReference type="AlphaFoldDB" id="A0AAD6CBC2"/>
<dbReference type="GeneID" id="81595257"/>
<dbReference type="PANTHER" id="PTHR47338:SF23">
    <property type="entry name" value="ZN(II)2CYS6 TRANSCRIPTION FACTOR (EUROFUNG)"/>
    <property type="match status" value="1"/>
</dbReference>
<dbReference type="RefSeq" id="XP_056769121.1">
    <property type="nucleotide sequence ID" value="XM_056905014.1"/>
</dbReference>
<dbReference type="PANTHER" id="PTHR47338">
    <property type="entry name" value="ZN(II)2CYS6 TRANSCRIPTION FACTOR (EUROFUNG)-RELATED"/>
    <property type="match status" value="1"/>
</dbReference>
<evidence type="ECO:0000256" key="5">
    <source>
        <dbReference type="ARBA" id="ARBA00023242"/>
    </source>
</evidence>
<keyword evidence="4" id="KW-0804">Transcription</keyword>
<dbReference type="GO" id="GO:0008270">
    <property type="term" value="F:zinc ion binding"/>
    <property type="evidence" value="ECO:0007669"/>
    <property type="project" value="InterPro"/>
</dbReference>